<evidence type="ECO:0000313" key="2">
    <source>
        <dbReference type="Proteomes" id="UP000051984"/>
    </source>
</evidence>
<accession>A0A0R1EVP0</accession>
<comment type="caution">
    <text evidence="1">The sequence shown here is derived from an EMBL/GenBank/DDBJ whole genome shotgun (WGS) entry which is preliminary data.</text>
</comment>
<name>A0A0R1EVP0_LACZE</name>
<proteinExistence type="predicted"/>
<dbReference type="RefSeq" id="WP_155807531.1">
    <property type="nucleotide sequence ID" value="NZ_AZCT01000011.1"/>
</dbReference>
<dbReference type="AlphaFoldDB" id="A0A0R1EVP0"/>
<sequence>MPVARLFATLAGVNHRTSINVAINSRLPATFQFFLTIIHRPNCQPLIVDYQFIYTRGL</sequence>
<dbReference type="Proteomes" id="UP000051984">
    <property type="component" value="Unassembled WGS sequence"/>
</dbReference>
<dbReference type="EMBL" id="AZCT01000011">
    <property type="protein sequence ID" value="KRK12083.1"/>
    <property type="molecule type" value="Genomic_DNA"/>
</dbReference>
<reference evidence="1 2" key="1">
    <citation type="journal article" date="2015" name="Genome Announc.">
        <title>Expanding the biotechnology potential of lactobacilli through comparative genomics of 213 strains and associated genera.</title>
        <authorList>
            <person name="Sun Z."/>
            <person name="Harris H.M."/>
            <person name="McCann A."/>
            <person name="Guo C."/>
            <person name="Argimon S."/>
            <person name="Zhang W."/>
            <person name="Yang X."/>
            <person name="Jeffery I.B."/>
            <person name="Cooney J.C."/>
            <person name="Kagawa T.F."/>
            <person name="Liu W."/>
            <person name="Song Y."/>
            <person name="Salvetti E."/>
            <person name="Wrobel A."/>
            <person name="Rasinkangas P."/>
            <person name="Parkhill J."/>
            <person name="Rea M.C."/>
            <person name="O'Sullivan O."/>
            <person name="Ritari J."/>
            <person name="Douillard F.P."/>
            <person name="Paul Ross R."/>
            <person name="Yang R."/>
            <person name="Briner A.E."/>
            <person name="Felis G.E."/>
            <person name="de Vos W.M."/>
            <person name="Barrangou R."/>
            <person name="Klaenhammer T.R."/>
            <person name="Caufield P.W."/>
            <person name="Cui Y."/>
            <person name="Zhang H."/>
            <person name="O'Toole P.W."/>
        </authorList>
    </citation>
    <scope>NUCLEOTIDE SEQUENCE [LARGE SCALE GENOMIC DNA]</scope>
    <source>
        <strain evidence="1 2">DSM 20178</strain>
    </source>
</reference>
<gene>
    <name evidence="1" type="ORF">FD51_GL000679</name>
</gene>
<organism evidence="1 2">
    <name type="scientific">Lacticaseibacillus zeae DSM 20178 = KCTC 3804</name>
    <dbReference type="NCBI Taxonomy" id="1423816"/>
    <lineage>
        <taxon>Bacteria</taxon>
        <taxon>Bacillati</taxon>
        <taxon>Bacillota</taxon>
        <taxon>Bacilli</taxon>
        <taxon>Lactobacillales</taxon>
        <taxon>Lactobacillaceae</taxon>
        <taxon>Lacticaseibacillus</taxon>
    </lineage>
</organism>
<evidence type="ECO:0000313" key="1">
    <source>
        <dbReference type="EMBL" id="KRK12083.1"/>
    </source>
</evidence>
<protein>
    <submittedName>
        <fullName evidence="1">Uncharacterized protein</fullName>
    </submittedName>
</protein>